<dbReference type="EMBL" id="LTAN01000004">
    <property type="protein sequence ID" value="OBR10226.1"/>
    <property type="molecule type" value="Genomic_DNA"/>
</dbReference>
<accession>A0A1B7YDQ0</accession>
<dbReference type="GeneID" id="28865000"/>
<dbReference type="RefSeq" id="XP_018158743.1">
    <property type="nucleotide sequence ID" value="XM_018300893.1"/>
</dbReference>
<organism evidence="2 3">
    <name type="scientific">Colletotrichum higginsianum (strain IMI 349063)</name>
    <name type="common">Crucifer anthracnose fungus</name>
    <dbReference type="NCBI Taxonomy" id="759273"/>
    <lineage>
        <taxon>Eukaryota</taxon>
        <taxon>Fungi</taxon>
        <taxon>Dikarya</taxon>
        <taxon>Ascomycota</taxon>
        <taxon>Pezizomycotina</taxon>
        <taxon>Sordariomycetes</taxon>
        <taxon>Hypocreomycetidae</taxon>
        <taxon>Glomerellales</taxon>
        <taxon>Glomerellaceae</taxon>
        <taxon>Colletotrichum</taxon>
        <taxon>Colletotrichum destructivum species complex</taxon>
    </lineage>
</organism>
<protein>
    <submittedName>
        <fullName evidence="2">F-box domain containing protein</fullName>
    </submittedName>
</protein>
<dbReference type="InterPro" id="IPR001810">
    <property type="entry name" value="F-box_dom"/>
</dbReference>
<evidence type="ECO:0000259" key="1">
    <source>
        <dbReference type="PROSITE" id="PS50181"/>
    </source>
</evidence>
<proteinExistence type="predicted"/>
<gene>
    <name evidence="2" type="ORF">CH63R_05918</name>
</gene>
<feature type="domain" description="F-box" evidence="1">
    <location>
        <begin position="104"/>
        <end position="148"/>
    </location>
</feature>
<comment type="caution">
    <text evidence="2">The sequence shown here is derived from an EMBL/GenBank/DDBJ whole genome shotgun (WGS) entry which is preliminary data.</text>
</comment>
<dbReference type="PROSITE" id="PS50181">
    <property type="entry name" value="FBOX"/>
    <property type="match status" value="1"/>
</dbReference>
<sequence length="365" mass="41859">MPAELRSRFNFVSQYFFLMPGTVRFNIDPLGVCLDDADISWALERLAVGISSESKANWIRRTNTAHGIRLYKRPKDGLDLFSGGAAASLNHPLDMSAIPLSSAPPTLLELPTDLLHVIIDHLDLAAEFHLSQTCRALRHLTHRDWKTLIPCLPYREILPFYIGLAYTRPDHWACERCCRLHRIPNISLAPRFGQSQTCGMRTDWTWPEDPTDLWHEASPRIVGDRFLLRKKTYVPIWTSVAAVNVCPHATLVSAGGHGMIPFLVDRFCNPEYVRDELERALRNLGREVSGHCNYCPTDYSVVASVDECTVTAWYDFGSYELVRYYMWMTHCESPSHWLLNLDKLAIRHVPGSVRELYFRDLKEEE</sequence>
<dbReference type="SUPFAM" id="SSF81383">
    <property type="entry name" value="F-box domain"/>
    <property type="match status" value="1"/>
</dbReference>
<keyword evidence="3" id="KW-1185">Reference proteome</keyword>
<dbReference type="KEGG" id="chig:CH63R_05918"/>
<dbReference type="VEuPathDB" id="FungiDB:CH63R_05918"/>
<name>A0A1B7YDQ0_COLHI</name>
<dbReference type="AlphaFoldDB" id="A0A1B7YDQ0"/>
<dbReference type="OrthoDB" id="3766406at2759"/>
<evidence type="ECO:0000313" key="2">
    <source>
        <dbReference type="EMBL" id="OBR10226.1"/>
    </source>
</evidence>
<evidence type="ECO:0000313" key="3">
    <source>
        <dbReference type="Proteomes" id="UP000092177"/>
    </source>
</evidence>
<dbReference type="InterPro" id="IPR036047">
    <property type="entry name" value="F-box-like_dom_sf"/>
</dbReference>
<reference evidence="3" key="1">
    <citation type="journal article" date="2017" name="BMC Genomics">
        <title>Gapless genome assembly of Colletotrichum higginsianum reveals chromosome structure and association of transposable elements with secondary metabolite gene clusters.</title>
        <authorList>
            <person name="Dallery J.-F."/>
            <person name="Lapalu N."/>
            <person name="Zampounis A."/>
            <person name="Pigne S."/>
            <person name="Luyten I."/>
            <person name="Amselem J."/>
            <person name="Wittenberg A.H.J."/>
            <person name="Zhou S."/>
            <person name="de Queiroz M.V."/>
            <person name="Robin G.P."/>
            <person name="Auger A."/>
            <person name="Hainaut M."/>
            <person name="Henrissat B."/>
            <person name="Kim K.-T."/>
            <person name="Lee Y.-H."/>
            <person name="Lespinet O."/>
            <person name="Schwartz D.C."/>
            <person name="Thon M.R."/>
            <person name="O'Connell R.J."/>
        </authorList>
    </citation>
    <scope>NUCLEOTIDE SEQUENCE [LARGE SCALE GENOMIC DNA]</scope>
    <source>
        <strain evidence="3">IMI 349063</strain>
    </source>
</reference>
<dbReference type="Pfam" id="PF00646">
    <property type="entry name" value="F-box"/>
    <property type="match status" value="1"/>
</dbReference>
<dbReference type="Proteomes" id="UP000092177">
    <property type="component" value="Chromosome 4"/>
</dbReference>